<dbReference type="PANTHER" id="PTHR44054:SF1">
    <property type="entry name" value="SYNAPTIC VESICLE MEMBRANE PROTEIN VAT-1 HOMOLOG"/>
    <property type="match status" value="1"/>
</dbReference>
<evidence type="ECO:0000256" key="1">
    <source>
        <dbReference type="ARBA" id="ARBA00023002"/>
    </source>
</evidence>
<dbReference type="EMBL" id="JALNTZ010000007">
    <property type="protein sequence ID" value="KAJ3646939.1"/>
    <property type="molecule type" value="Genomic_DNA"/>
</dbReference>
<dbReference type="SUPFAM" id="SSF50129">
    <property type="entry name" value="GroES-like"/>
    <property type="match status" value="1"/>
</dbReference>
<name>A0AA38I0H7_9CUCU</name>
<dbReference type="Proteomes" id="UP001168821">
    <property type="component" value="Unassembled WGS sequence"/>
</dbReference>
<dbReference type="InterPro" id="IPR020843">
    <property type="entry name" value="ER"/>
</dbReference>
<keyword evidence="1" id="KW-0560">Oxidoreductase</keyword>
<dbReference type="PANTHER" id="PTHR44054">
    <property type="entry name" value="SYNAPTIC VESICLE MEMBRANE PROTEIN VAT-1 HOMOLOG-LIKE"/>
    <property type="match status" value="1"/>
</dbReference>
<feature type="domain" description="Enoyl reductase (ER)" evidence="2">
    <location>
        <begin position="13"/>
        <end position="339"/>
    </location>
</feature>
<dbReference type="GO" id="GO:0016491">
    <property type="term" value="F:oxidoreductase activity"/>
    <property type="evidence" value="ECO:0007669"/>
    <property type="project" value="UniProtKB-KW"/>
</dbReference>
<comment type="caution">
    <text evidence="3">The sequence shown here is derived from an EMBL/GenBank/DDBJ whole genome shotgun (WGS) entry which is preliminary data.</text>
</comment>
<dbReference type="InterPro" id="IPR011032">
    <property type="entry name" value="GroES-like_sf"/>
</dbReference>
<evidence type="ECO:0000259" key="2">
    <source>
        <dbReference type="SMART" id="SM00829"/>
    </source>
</evidence>
<organism evidence="3 4">
    <name type="scientific">Zophobas morio</name>
    <dbReference type="NCBI Taxonomy" id="2755281"/>
    <lineage>
        <taxon>Eukaryota</taxon>
        <taxon>Metazoa</taxon>
        <taxon>Ecdysozoa</taxon>
        <taxon>Arthropoda</taxon>
        <taxon>Hexapoda</taxon>
        <taxon>Insecta</taxon>
        <taxon>Pterygota</taxon>
        <taxon>Neoptera</taxon>
        <taxon>Endopterygota</taxon>
        <taxon>Coleoptera</taxon>
        <taxon>Polyphaga</taxon>
        <taxon>Cucujiformia</taxon>
        <taxon>Tenebrionidae</taxon>
        <taxon>Zophobas</taxon>
    </lineage>
</organism>
<dbReference type="InterPro" id="IPR052100">
    <property type="entry name" value="SV-ATPase_mito-regulator"/>
</dbReference>
<dbReference type="InterPro" id="IPR036291">
    <property type="entry name" value="NAD(P)-bd_dom_sf"/>
</dbReference>
<dbReference type="Pfam" id="PF08240">
    <property type="entry name" value="ADH_N"/>
    <property type="match status" value="1"/>
</dbReference>
<protein>
    <recommendedName>
        <fullName evidence="2">Enoyl reductase (ER) domain-containing protein</fullName>
    </recommendedName>
</protein>
<reference evidence="3" key="1">
    <citation type="journal article" date="2023" name="G3 (Bethesda)">
        <title>Whole genome assemblies of Zophobas morio and Tenebrio molitor.</title>
        <authorList>
            <person name="Kaur S."/>
            <person name="Stinson S.A."/>
            <person name="diCenzo G.C."/>
        </authorList>
    </citation>
    <scope>NUCLEOTIDE SEQUENCE</scope>
    <source>
        <strain evidence="3">QUZm001</strain>
    </source>
</reference>
<gene>
    <name evidence="3" type="ORF">Zmor_024496</name>
</gene>
<proteinExistence type="predicted"/>
<dbReference type="Pfam" id="PF13602">
    <property type="entry name" value="ADH_zinc_N_2"/>
    <property type="match status" value="1"/>
</dbReference>
<accession>A0AA38I0H7</accession>
<dbReference type="InterPro" id="IPR013154">
    <property type="entry name" value="ADH-like_N"/>
</dbReference>
<dbReference type="SUPFAM" id="SSF51735">
    <property type="entry name" value="NAD(P)-binding Rossmann-fold domains"/>
    <property type="match status" value="1"/>
</dbReference>
<dbReference type="SMART" id="SM00829">
    <property type="entry name" value="PKS_ER"/>
    <property type="match status" value="1"/>
</dbReference>
<evidence type="ECO:0000313" key="3">
    <source>
        <dbReference type="EMBL" id="KAJ3646939.1"/>
    </source>
</evidence>
<dbReference type="Gene3D" id="3.40.50.720">
    <property type="entry name" value="NAD(P)-binding Rossmann-like Domain"/>
    <property type="match status" value="1"/>
</dbReference>
<evidence type="ECO:0000313" key="4">
    <source>
        <dbReference type="Proteomes" id="UP001168821"/>
    </source>
</evidence>
<dbReference type="AlphaFoldDB" id="A0AA38I0H7"/>
<sequence length="345" mass="38600">METSKAVVVKKFGNYDVLSVEQFEQPALDGRIEVKVEYGGVNFADLYTRQGLMYQKKLPFVLGMECVGTITAVGVESTDLQVGQRVICYDYHCGMYRDVLRVTPDKIYPLPDYITFEQGAAIFVNYLTAYFSIIELGNLKQNQTVLVISCGGGVGWAATQLSKNIDGVTVVGTTSPEKYPEVQKNGVDKTLTLNSDFEKNLAQMCPGGFDLILSTYAGPLYGFLETQLKPLGRIVLIGANNLIQNENKLSVLTFLKGWWTTKNVRLEDLIVYNRVAAGLHLGTLIDKDPERVRDALNKIFEMVKEQKLRVKIHEVLPMERVVEATKLLAQRKNVGKVLISMRTEK</sequence>
<keyword evidence="4" id="KW-1185">Reference proteome</keyword>
<dbReference type="Gene3D" id="3.90.180.10">
    <property type="entry name" value="Medium-chain alcohol dehydrogenases, catalytic domain"/>
    <property type="match status" value="1"/>
</dbReference>